<gene>
    <name evidence="1" type="ORF">PPENT_87.1.T2420009</name>
</gene>
<accession>A0A8S1YLM8</accession>
<dbReference type="Proteomes" id="UP000689195">
    <property type="component" value="Unassembled WGS sequence"/>
</dbReference>
<comment type="caution">
    <text evidence="1">The sequence shown here is derived from an EMBL/GenBank/DDBJ whole genome shotgun (WGS) entry which is preliminary data.</text>
</comment>
<organism evidence="1 2">
    <name type="scientific">Paramecium pentaurelia</name>
    <dbReference type="NCBI Taxonomy" id="43138"/>
    <lineage>
        <taxon>Eukaryota</taxon>
        <taxon>Sar</taxon>
        <taxon>Alveolata</taxon>
        <taxon>Ciliophora</taxon>
        <taxon>Intramacronucleata</taxon>
        <taxon>Oligohymenophorea</taxon>
        <taxon>Peniculida</taxon>
        <taxon>Parameciidae</taxon>
        <taxon>Paramecium</taxon>
    </lineage>
</organism>
<evidence type="ECO:0000313" key="2">
    <source>
        <dbReference type="Proteomes" id="UP000689195"/>
    </source>
</evidence>
<proteinExistence type="predicted"/>
<dbReference type="EMBL" id="CAJJDO010000242">
    <property type="protein sequence ID" value="CAD8214730.1"/>
    <property type="molecule type" value="Genomic_DNA"/>
</dbReference>
<evidence type="ECO:0000313" key="1">
    <source>
        <dbReference type="EMBL" id="CAD8214730.1"/>
    </source>
</evidence>
<sequence length="271" mass="31724">MEKDDQVLGYNFGFNQEIRKFIRCKSKNLHLQQIQKRDLGKFPNYESLVIDTQCDYQRFITNQLQLKRIIAFIKQLQSNPKCRQLVRLIYKQFLTKQQLQEINQKLYFTQCQGHKSIQEFFVAKYIYNYILPYQTYPQSQNQMTVQELDNLDRLMNSVFNSHAFNINTDAFRRACSLITNILLNTENINQKLIEIVQQSIKIEFSPATLNSINLLTLMNVYLGSLNFNSIQLAGTNITGLSFFERNLSKSKLKNVAINSCIFNSANLIDIL</sequence>
<name>A0A8S1YLM8_9CILI</name>
<dbReference type="AlphaFoldDB" id="A0A8S1YLM8"/>
<protein>
    <submittedName>
        <fullName evidence="1">Uncharacterized protein</fullName>
    </submittedName>
</protein>
<dbReference type="OrthoDB" id="2654453at2759"/>
<keyword evidence="2" id="KW-1185">Reference proteome</keyword>
<reference evidence="1" key="1">
    <citation type="submission" date="2021-01" db="EMBL/GenBank/DDBJ databases">
        <authorList>
            <consortium name="Genoscope - CEA"/>
            <person name="William W."/>
        </authorList>
    </citation>
    <scope>NUCLEOTIDE SEQUENCE</scope>
</reference>